<accession>A0A5A8DBH9</accession>
<dbReference type="AlphaFoldDB" id="A0A5A8DBH9"/>
<sequence>MEDLPASLEEALEGDAEILEAQSGGRRAAVASGAADGAAIGARRGLAHAARCGASAGAAWFISRVAPPSAVPARARVSGEAVLAAAVKATLLRAGDEELTPASEALQGRLLAMAAQARIDAAAMAAAVAVHERAPEEGDAAAAAASGDGVPPAVVMAAAARAGNDLTF</sequence>
<evidence type="ECO:0000313" key="1">
    <source>
        <dbReference type="EMBL" id="KAA0162716.1"/>
    </source>
</evidence>
<evidence type="ECO:0008006" key="3">
    <source>
        <dbReference type="Google" id="ProtNLM"/>
    </source>
</evidence>
<name>A0A5A8DBH9_CAFRO</name>
<gene>
    <name evidence="1" type="ORF">FNF28_04597</name>
</gene>
<protein>
    <recommendedName>
        <fullName evidence="3">Essential protein Yae1 N-terminal domain-containing protein</fullName>
    </recommendedName>
</protein>
<dbReference type="Proteomes" id="UP000324907">
    <property type="component" value="Unassembled WGS sequence"/>
</dbReference>
<comment type="caution">
    <text evidence="1">The sequence shown here is derived from an EMBL/GenBank/DDBJ whole genome shotgun (WGS) entry which is preliminary data.</text>
</comment>
<organism evidence="1 2">
    <name type="scientific">Cafeteria roenbergensis</name>
    <name type="common">Marine flagellate</name>
    <dbReference type="NCBI Taxonomy" id="33653"/>
    <lineage>
        <taxon>Eukaryota</taxon>
        <taxon>Sar</taxon>
        <taxon>Stramenopiles</taxon>
        <taxon>Bigyra</taxon>
        <taxon>Opalozoa</taxon>
        <taxon>Bicosoecida</taxon>
        <taxon>Cafeteriaceae</taxon>
        <taxon>Cafeteria</taxon>
    </lineage>
</organism>
<reference evidence="1 2" key="1">
    <citation type="submission" date="2019-07" db="EMBL/GenBank/DDBJ databases">
        <title>Genomes of Cafeteria roenbergensis.</title>
        <authorList>
            <person name="Fischer M.G."/>
            <person name="Hackl T."/>
            <person name="Roman M."/>
        </authorList>
    </citation>
    <scope>NUCLEOTIDE SEQUENCE [LARGE SCALE GENOMIC DNA]</scope>
    <source>
        <strain evidence="1 2">RCC970-E3</strain>
    </source>
</reference>
<proteinExistence type="predicted"/>
<evidence type="ECO:0000313" key="2">
    <source>
        <dbReference type="Proteomes" id="UP000324907"/>
    </source>
</evidence>
<dbReference type="EMBL" id="VLTL01000077">
    <property type="protein sequence ID" value="KAA0162716.1"/>
    <property type="molecule type" value="Genomic_DNA"/>
</dbReference>